<feature type="compositionally biased region" description="Basic and acidic residues" evidence="4">
    <location>
        <begin position="154"/>
        <end position="163"/>
    </location>
</feature>
<dbReference type="OrthoDB" id="60033at2759"/>
<feature type="region of interest" description="Disordered" evidence="4">
    <location>
        <begin position="304"/>
        <end position="329"/>
    </location>
</feature>
<reference evidence="5 6" key="1">
    <citation type="journal article" date="2015" name="Mol. Biochem. Parasitol.">
        <title>Identification of polymorphic genes for use in assemblage B genotyping assays through comparative genomics of multiple assemblage B Giardia duodenalis isolates.</title>
        <authorList>
            <person name="Wielinga C."/>
            <person name="Thompson R.C."/>
            <person name="Monis P."/>
            <person name="Ryan U."/>
        </authorList>
    </citation>
    <scope>NUCLEOTIDE SEQUENCE [LARGE SCALE GENOMIC DNA]</scope>
    <source>
        <strain evidence="5 6">BAH15c1</strain>
    </source>
</reference>
<dbReference type="GO" id="GO:0003677">
    <property type="term" value="F:DNA binding"/>
    <property type="evidence" value="ECO:0007669"/>
    <property type="project" value="InterPro"/>
</dbReference>
<name>A0A132NX95_GIAIN</name>
<comment type="caution">
    <text evidence="5">The sequence shown here is derived from an EMBL/GenBank/DDBJ whole genome shotgun (WGS) entry which is preliminary data.</text>
</comment>
<evidence type="ECO:0000313" key="5">
    <source>
        <dbReference type="EMBL" id="KWX14697.1"/>
    </source>
</evidence>
<organism evidence="5 6">
    <name type="scientific">Giardia duodenalis assemblage B</name>
    <dbReference type="NCBI Taxonomy" id="1394984"/>
    <lineage>
        <taxon>Eukaryota</taxon>
        <taxon>Metamonada</taxon>
        <taxon>Diplomonadida</taxon>
        <taxon>Hexamitidae</taxon>
        <taxon>Giardiinae</taxon>
        <taxon>Giardia</taxon>
    </lineage>
</organism>
<dbReference type="PANTHER" id="PTHR31442:SF29">
    <property type="entry name" value="HOMEODOMAIN-LIKE SUPERFAMILY PROTEIN"/>
    <property type="match status" value="1"/>
</dbReference>
<dbReference type="NCBIfam" id="TIGR01557">
    <property type="entry name" value="myb_SHAQKYF"/>
    <property type="match status" value="1"/>
</dbReference>
<gene>
    <name evidence="5" type="ORF">QR46_1280</name>
</gene>
<evidence type="ECO:0000256" key="4">
    <source>
        <dbReference type="SAM" id="MobiDB-lite"/>
    </source>
</evidence>
<dbReference type="VEuPathDB" id="GiardiaDB:QR46_1280"/>
<evidence type="ECO:0000256" key="2">
    <source>
        <dbReference type="ARBA" id="ARBA00023163"/>
    </source>
</evidence>
<dbReference type="InterPro" id="IPR006447">
    <property type="entry name" value="Myb_dom_plants"/>
</dbReference>
<dbReference type="AlphaFoldDB" id="A0A132NX95"/>
<dbReference type="PANTHER" id="PTHR31442">
    <property type="entry name" value="HOMEODOMAIN-LIKE SUPERFAMILY PROTEIN-RELATED"/>
    <property type="match status" value="1"/>
</dbReference>
<dbReference type="Proteomes" id="UP000070089">
    <property type="component" value="Unassembled WGS sequence"/>
</dbReference>
<dbReference type="Gene3D" id="1.10.10.60">
    <property type="entry name" value="Homeodomain-like"/>
    <property type="match status" value="1"/>
</dbReference>
<keyword evidence="2" id="KW-0804">Transcription</keyword>
<dbReference type="InterPro" id="IPR009057">
    <property type="entry name" value="Homeodomain-like_sf"/>
</dbReference>
<proteinExistence type="predicted"/>
<dbReference type="GO" id="GO:0003700">
    <property type="term" value="F:DNA-binding transcription factor activity"/>
    <property type="evidence" value="ECO:0007669"/>
    <property type="project" value="InterPro"/>
</dbReference>
<feature type="region of interest" description="Disordered" evidence="4">
    <location>
        <begin position="257"/>
        <end position="284"/>
    </location>
</feature>
<protein>
    <submittedName>
        <fullName evidence="5">GARP-like protein 2</fullName>
    </submittedName>
</protein>
<sequence>MERRLMGESDANIGEQSIGLAGYATAMPTSLYSDELRQLLPNDGFFISRNVFQKIFLSVCKSLKPPSHPVSRKVNPSVSLNYLELIPFRAGLNTPEGGYQSMNGEGTIERASKCSQYYGDGSITTLSTSPLASKLESNSVIAPVENSEIFSSGPRERPSESRGTHFRALSTSPEYGPDSPAPQKRHDRVCKASSRTIWTPEMNDLFVKAYNSIIGEVPTPVRILRFMSPFYPDLTQKHVQSKLQKYRLQNKLKASVSYQSIPHSRHQASQQSPQQRSRELHSITPPSTCLVDSSLLFSELESIPPQSLDPPVVDPICATDATSAPDAKP</sequence>
<dbReference type="EMBL" id="JXTI01000025">
    <property type="protein sequence ID" value="KWX14697.1"/>
    <property type="molecule type" value="Genomic_DNA"/>
</dbReference>
<keyword evidence="1" id="KW-0805">Transcription regulation</keyword>
<evidence type="ECO:0000256" key="1">
    <source>
        <dbReference type="ARBA" id="ARBA00023015"/>
    </source>
</evidence>
<dbReference type="InterPro" id="IPR044841">
    <property type="entry name" value="LUX/BOA-like"/>
</dbReference>
<feature type="region of interest" description="Disordered" evidence="4">
    <location>
        <begin position="146"/>
        <end position="188"/>
    </location>
</feature>
<evidence type="ECO:0000256" key="3">
    <source>
        <dbReference type="ARBA" id="ARBA00023242"/>
    </source>
</evidence>
<dbReference type="SUPFAM" id="SSF46689">
    <property type="entry name" value="Homeodomain-like"/>
    <property type="match status" value="1"/>
</dbReference>
<evidence type="ECO:0000313" key="6">
    <source>
        <dbReference type="Proteomes" id="UP000070089"/>
    </source>
</evidence>
<accession>A0A132NX95</accession>
<keyword evidence="3" id="KW-0539">Nucleus</keyword>